<evidence type="ECO:0000313" key="4">
    <source>
        <dbReference type="EMBL" id="MBU9721957.1"/>
    </source>
</evidence>
<keyword evidence="1" id="KW-0812">Transmembrane</keyword>
<organism evidence="4 5">
    <name type="scientific">Evansella alkalicola</name>
    <dbReference type="NCBI Taxonomy" id="745819"/>
    <lineage>
        <taxon>Bacteria</taxon>
        <taxon>Bacillati</taxon>
        <taxon>Bacillota</taxon>
        <taxon>Bacilli</taxon>
        <taxon>Bacillales</taxon>
        <taxon>Bacillaceae</taxon>
        <taxon>Evansella</taxon>
    </lineage>
</organism>
<dbReference type="NCBIfam" id="TIGR00277">
    <property type="entry name" value="HDIG"/>
    <property type="match status" value="1"/>
</dbReference>
<gene>
    <name evidence="4" type="ORF">KS407_10970</name>
</gene>
<dbReference type="PANTHER" id="PTHR43155">
    <property type="entry name" value="CYCLIC DI-GMP PHOSPHODIESTERASE PA4108-RELATED"/>
    <property type="match status" value="1"/>
</dbReference>
<dbReference type="InterPro" id="IPR037522">
    <property type="entry name" value="HD_GYP_dom"/>
</dbReference>
<feature type="domain" description="HD" evidence="2">
    <location>
        <begin position="213"/>
        <end position="336"/>
    </location>
</feature>
<feature type="transmembrane region" description="Helical" evidence="1">
    <location>
        <begin position="82"/>
        <end position="99"/>
    </location>
</feature>
<keyword evidence="5" id="KW-1185">Reference proteome</keyword>
<evidence type="ECO:0000259" key="2">
    <source>
        <dbReference type="PROSITE" id="PS51831"/>
    </source>
</evidence>
<dbReference type="Pfam" id="PF13487">
    <property type="entry name" value="HD_5"/>
    <property type="match status" value="1"/>
</dbReference>
<keyword evidence="1" id="KW-0472">Membrane</keyword>
<reference evidence="4 5" key="1">
    <citation type="submission" date="2021-06" db="EMBL/GenBank/DDBJ databases">
        <title>Bacillus sp. RD4P76, an endophyte from a halophyte.</title>
        <authorList>
            <person name="Sun J.-Q."/>
        </authorList>
    </citation>
    <scope>NUCLEOTIDE SEQUENCE [LARGE SCALE GENOMIC DNA]</scope>
    <source>
        <strain evidence="4 5">JCM 17098</strain>
    </source>
</reference>
<dbReference type="InterPro" id="IPR003607">
    <property type="entry name" value="HD/PDEase_dom"/>
</dbReference>
<dbReference type="Gene3D" id="1.10.3210.10">
    <property type="entry name" value="Hypothetical protein af1432"/>
    <property type="match status" value="1"/>
</dbReference>
<keyword evidence="1" id="KW-1133">Transmembrane helix</keyword>
<name>A0ABS6JUL9_9BACI</name>
<dbReference type="PROSITE" id="PS51831">
    <property type="entry name" value="HD"/>
    <property type="match status" value="1"/>
</dbReference>
<sequence length="400" mass="45934">MIEYQQQLYNHYYHKHRNKVTNHIFWICTIFLIISCTWNTIFLLFDLPYSRADVAPFLACLGLLLVYKSVSRKVKLRSEWKQAFMLFFCGLLFIVAYFSSGFSESWSFILLMPLIAGIYGERKILIFYSIIGLIVLSTLSINYPTDILRIDSIDISNRILVYTILAALSYTVLKTVQRLYSGQVTLVIEMMEKTVEDVVNSFVTSVEAKDQYTFGHSKRVSEYAVALAKLLPDYGVEDLKRIRWSCLVHDIGKINVPETILQKTGELTKEEFDIIKTHPVVGAKMVGKIDGLQYLKNGVLYHHERWDGKGYPAKIKGEEIPLDARVIAVADAFDAMTSTRSYRSELSLEEAFQRINSGSGSQFDPELVDLLNREAKEDFIRINKEMNDEISEFETLTDLL</sequence>
<dbReference type="EMBL" id="JAHQCR010000045">
    <property type="protein sequence ID" value="MBU9721957.1"/>
    <property type="molecule type" value="Genomic_DNA"/>
</dbReference>
<feature type="transmembrane region" description="Helical" evidence="1">
    <location>
        <begin position="24"/>
        <end position="45"/>
    </location>
</feature>
<evidence type="ECO:0000256" key="1">
    <source>
        <dbReference type="SAM" id="Phobius"/>
    </source>
</evidence>
<dbReference type="Proteomes" id="UP000790580">
    <property type="component" value="Unassembled WGS sequence"/>
</dbReference>
<dbReference type="PROSITE" id="PS51832">
    <property type="entry name" value="HD_GYP"/>
    <property type="match status" value="1"/>
</dbReference>
<feature type="transmembrane region" description="Helical" evidence="1">
    <location>
        <begin position="51"/>
        <end position="70"/>
    </location>
</feature>
<accession>A0ABS6JUL9</accession>
<feature type="transmembrane region" description="Helical" evidence="1">
    <location>
        <begin position="155"/>
        <end position="173"/>
    </location>
</feature>
<evidence type="ECO:0000259" key="3">
    <source>
        <dbReference type="PROSITE" id="PS51832"/>
    </source>
</evidence>
<dbReference type="CDD" id="cd00077">
    <property type="entry name" value="HDc"/>
    <property type="match status" value="1"/>
</dbReference>
<evidence type="ECO:0000313" key="5">
    <source>
        <dbReference type="Proteomes" id="UP000790580"/>
    </source>
</evidence>
<feature type="domain" description="HD-GYP" evidence="3">
    <location>
        <begin position="191"/>
        <end position="388"/>
    </location>
</feature>
<feature type="transmembrane region" description="Helical" evidence="1">
    <location>
        <begin position="125"/>
        <end position="143"/>
    </location>
</feature>
<comment type="caution">
    <text evidence="4">The sequence shown here is derived from an EMBL/GenBank/DDBJ whole genome shotgun (WGS) entry which is preliminary data.</text>
</comment>
<dbReference type="SUPFAM" id="SSF109604">
    <property type="entry name" value="HD-domain/PDEase-like"/>
    <property type="match status" value="1"/>
</dbReference>
<proteinExistence type="predicted"/>
<dbReference type="RefSeq" id="WP_088076123.1">
    <property type="nucleotide sequence ID" value="NZ_JAHQCR010000045.1"/>
</dbReference>
<dbReference type="SMART" id="SM00471">
    <property type="entry name" value="HDc"/>
    <property type="match status" value="1"/>
</dbReference>
<dbReference type="InterPro" id="IPR006675">
    <property type="entry name" value="HDIG_dom"/>
</dbReference>
<dbReference type="InterPro" id="IPR006674">
    <property type="entry name" value="HD_domain"/>
</dbReference>
<protein>
    <submittedName>
        <fullName evidence="4">HD-GYP domain-containing protein</fullName>
    </submittedName>
</protein>